<dbReference type="GO" id="GO:0005975">
    <property type="term" value="P:carbohydrate metabolic process"/>
    <property type="evidence" value="ECO:0007669"/>
    <property type="project" value="InterPro"/>
</dbReference>
<organism evidence="2 3">
    <name type="scientific">Robertmurraya kyonggiensis</name>
    <dbReference type="NCBI Taxonomy" id="1037680"/>
    <lineage>
        <taxon>Bacteria</taxon>
        <taxon>Bacillati</taxon>
        <taxon>Bacillota</taxon>
        <taxon>Bacilli</taxon>
        <taxon>Bacillales</taxon>
        <taxon>Bacillaceae</taxon>
        <taxon>Robertmurraya</taxon>
    </lineage>
</organism>
<dbReference type="AlphaFoldDB" id="A0A4U1D279"/>
<accession>A0A4U1D279</accession>
<gene>
    <name evidence="2" type="ORF">FA727_15855</name>
</gene>
<evidence type="ECO:0000259" key="1">
    <source>
        <dbReference type="Pfam" id="PF03633"/>
    </source>
</evidence>
<reference evidence="2 3" key="1">
    <citation type="journal article" date="2011" name="J. Microbiol.">
        <title>Bacillus kyonggiensis sp. nov., isolated from soil of a lettuce field.</title>
        <authorList>
            <person name="Dong K."/>
            <person name="Lee S."/>
        </authorList>
    </citation>
    <scope>NUCLEOTIDE SEQUENCE [LARGE SCALE GENOMIC DNA]</scope>
    <source>
        <strain evidence="2 3">NB22</strain>
    </source>
</reference>
<dbReference type="Proteomes" id="UP000307756">
    <property type="component" value="Unassembled WGS sequence"/>
</dbReference>
<name>A0A4U1D279_9BACI</name>
<dbReference type="EMBL" id="SWBM01000003">
    <property type="protein sequence ID" value="TKC16419.1"/>
    <property type="molecule type" value="Genomic_DNA"/>
</dbReference>
<evidence type="ECO:0000313" key="2">
    <source>
        <dbReference type="EMBL" id="TKC16419.1"/>
    </source>
</evidence>
<dbReference type="Pfam" id="PF03633">
    <property type="entry name" value="Glyco_hydro_65C"/>
    <property type="match status" value="1"/>
</dbReference>
<dbReference type="Gene3D" id="2.60.420.10">
    <property type="entry name" value="Maltose phosphorylase, domain 3"/>
    <property type="match status" value="1"/>
</dbReference>
<sequence>MTSRQKNPCKGLSPVLPAEWNSLTFHLQYLGRTIQITLNKESTSYLLEEGEALTIHHDGQEIALETGIEETL</sequence>
<evidence type="ECO:0000313" key="3">
    <source>
        <dbReference type="Proteomes" id="UP000307756"/>
    </source>
</evidence>
<proteinExistence type="predicted"/>
<keyword evidence="3" id="KW-1185">Reference proteome</keyword>
<dbReference type="InterPro" id="IPR005194">
    <property type="entry name" value="Glyco_hydro_65_C"/>
</dbReference>
<dbReference type="SUPFAM" id="SSF48208">
    <property type="entry name" value="Six-hairpin glycosidases"/>
    <property type="match status" value="1"/>
</dbReference>
<dbReference type="InterPro" id="IPR008928">
    <property type="entry name" value="6-hairpin_glycosidase_sf"/>
</dbReference>
<comment type="caution">
    <text evidence="2">The sequence shown here is derived from an EMBL/GenBank/DDBJ whole genome shotgun (WGS) entry which is preliminary data.</text>
</comment>
<protein>
    <recommendedName>
        <fullName evidence="1">Glycoside hydrolase family 65 C-terminal domain-containing protein</fullName>
    </recommendedName>
</protein>
<feature type="domain" description="Glycoside hydrolase family 65 C-terminal" evidence="1">
    <location>
        <begin position="12"/>
        <end position="64"/>
    </location>
</feature>